<name>K9WZK2_9NOST</name>
<evidence type="ECO:0000313" key="2">
    <source>
        <dbReference type="EMBL" id="AFZ25226.1"/>
    </source>
</evidence>
<dbReference type="HOGENOM" id="CLU_086646_0_0_3"/>
<dbReference type="InterPro" id="IPR021731">
    <property type="entry name" value="AMIN_dom"/>
</dbReference>
<feature type="domain" description="AMIN" evidence="1">
    <location>
        <begin position="44"/>
        <end position="143"/>
    </location>
</feature>
<evidence type="ECO:0000313" key="3">
    <source>
        <dbReference type="Proteomes" id="UP000010475"/>
    </source>
</evidence>
<dbReference type="Gene3D" id="2.60.40.3500">
    <property type="match status" value="1"/>
</dbReference>
<reference evidence="2 3" key="1">
    <citation type="submission" date="2012-06" db="EMBL/GenBank/DDBJ databases">
        <title>Finished chromosome of genome of Cylindrospermum stagnale PCC 7417.</title>
        <authorList>
            <consortium name="US DOE Joint Genome Institute"/>
            <person name="Gugger M."/>
            <person name="Coursin T."/>
            <person name="Rippka R."/>
            <person name="Tandeau De Marsac N."/>
            <person name="Huntemann M."/>
            <person name="Wei C.-L."/>
            <person name="Han J."/>
            <person name="Detter J.C."/>
            <person name="Han C."/>
            <person name="Tapia R."/>
            <person name="Chen A."/>
            <person name="Kyrpides N."/>
            <person name="Mavromatis K."/>
            <person name="Markowitz V."/>
            <person name="Szeto E."/>
            <person name="Ivanova N."/>
            <person name="Pagani I."/>
            <person name="Pati A."/>
            <person name="Goodwin L."/>
            <person name="Nordberg H.P."/>
            <person name="Cantor M.N."/>
            <person name="Hua S.X."/>
            <person name="Woyke T."/>
            <person name="Kerfeld C.A."/>
        </authorList>
    </citation>
    <scope>NUCLEOTIDE SEQUENCE [LARGE SCALE GENOMIC DNA]</scope>
    <source>
        <strain evidence="2 3">PCC 7417</strain>
    </source>
</reference>
<protein>
    <submittedName>
        <fullName evidence="2">Localisation of periplasmic protein complexes</fullName>
    </submittedName>
</protein>
<accession>K9WZK2</accession>
<dbReference type="PATRIC" id="fig|56107.3.peg.3350"/>
<dbReference type="eggNOG" id="COG0860">
    <property type="taxonomic scope" value="Bacteria"/>
</dbReference>
<dbReference type="OrthoDB" id="419483at2"/>
<dbReference type="Proteomes" id="UP000010475">
    <property type="component" value="Chromosome"/>
</dbReference>
<dbReference type="EMBL" id="CP003642">
    <property type="protein sequence ID" value="AFZ25226.1"/>
    <property type="molecule type" value="Genomic_DNA"/>
</dbReference>
<keyword evidence="3" id="KW-1185">Reference proteome</keyword>
<gene>
    <name evidence="2" type="ORF">Cylst_3055</name>
</gene>
<dbReference type="KEGG" id="csg:Cylst_3055"/>
<dbReference type="STRING" id="56107.Cylst_3055"/>
<evidence type="ECO:0000259" key="1">
    <source>
        <dbReference type="Pfam" id="PF11741"/>
    </source>
</evidence>
<dbReference type="RefSeq" id="WP_015208478.1">
    <property type="nucleotide sequence ID" value="NC_019757.1"/>
</dbReference>
<dbReference type="AlphaFoldDB" id="K9WZK2"/>
<organism evidence="2 3">
    <name type="scientific">Cylindrospermum stagnale PCC 7417</name>
    <dbReference type="NCBI Taxonomy" id="56107"/>
    <lineage>
        <taxon>Bacteria</taxon>
        <taxon>Bacillati</taxon>
        <taxon>Cyanobacteriota</taxon>
        <taxon>Cyanophyceae</taxon>
        <taxon>Nostocales</taxon>
        <taxon>Nostocaceae</taxon>
        <taxon>Cylindrospermum</taxon>
    </lineage>
</organism>
<proteinExistence type="predicted"/>
<dbReference type="Pfam" id="PF11741">
    <property type="entry name" value="AMIN"/>
    <property type="match status" value="1"/>
</dbReference>
<sequence length="240" mass="26277">MNQLLKNRQCFPSYQQIFGITLLSLYAAITFETSSSIAAPASTLDNWRFNPNKLQLEITLSAGSTPSYFYLAQPPRLVVDIPNTKLGRVLAQQNYSGAIQSVRVSQLNASVTRIVLDLAPGTVLDQNQVQLQPVSRQNPTRWVLSSVIANNSTSSPNNLSPTPYNYQQQPFVTVPPLTPNNSSQLPDTTLPPATFPNQSGNLNRVTVPNYVPNAPNSGNYPANVPEIKVIEFGQPLPKSK</sequence>